<accession>A0A1W0CAI2</accession>
<gene>
    <name evidence="2" type="ORF">B0T45_22580</name>
</gene>
<organism evidence="2 3">
    <name type="scientific">Chromobacterium haemolyticum</name>
    <dbReference type="NCBI Taxonomy" id="394935"/>
    <lineage>
        <taxon>Bacteria</taxon>
        <taxon>Pseudomonadati</taxon>
        <taxon>Pseudomonadota</taxon>
        <taxon>Betaproteobacteria</taxon>
        <taxon>Neisseriales</taxon>
        <taxon>Chromobacteriaceae</taxon>
        <taxon>Chromobacterium</taxon>
    </lineage>
</organism>
<dbReference type="Proteomes" id="UP000192721">
    <property type="component" value="Unassembled WGS sequence"/>
</dbReference>
<comment type="caution">
    <text evidence="2">The sequence shown here is derived from an EMBL/GenBank/DDBJ whole genome shotgun (WGS) entry which is preliminary data.</text>
</comment>
<evidence type="ECO:0000259" key="1">
    <source>
        <dbReference type="Pfam" id="PF13503"/>
    </source>
</evidence>
<protein>
    <recommendedName>
        <fullName evidence="1">DUF4123 domain-containing protein</fullName>
    </recommendedName>
</protein>
<sequence length="304" mass="34752">MQALHEILQAEAPEGWYLLLDRTQGDPLASESLAACFPEPAVTVLNDAFFVHAPEQAPLLVNLAETVDFGPEERRTWLKRGTDDIEDSLRKGGAVMVSAWLWSAQPVEQVARHLKRLFVQPHPDGRQHHLRYYDPRITRLLDQSLSGEDKNQLLGPIDHWCYPAHPTGYRHMAIDEAKGRASAVSLRAEHWEQLDWAAHYHKLLRTVAGLSELHPDTVAAQWPDFPLARQWLREAAVLPWVGTEDEAAGCVALWWLLGRDCEERYPDVAVELEQYRQDRAPTLTEWLLFAGAEFWNKPRQPPFV</sequence>
<name>A0A1W0CAI2_9NEIS</name>
<evidence type="ECO:0000313" key="2">
    <source>
        <dbReference type="EMBL" id="OQS31762.1"/>
    </source>
</evidence>
<evidence type="ECO:0000313" key="3">
    <source>
        <dbReference type="Proteomes" id="UP000192721"/>
    </source>
</evidence>
<feature type="domain" description="DUF4123" evidence="1">
    <location>
        <begin position="16"/>
        <end position="150"/>
    </location>
</feature>
<dbReference type="AlphaFoldDB" id="A0A1W0CAI2"/>
<reference evidence="2 3" key="1">
    <citation type="submission" date="2017-02" db="EMBL/GenBank/DDBJ databases">
        <title>Chromobacterium haemolyticum H5244.</title>
        <authorList>
            <person name="Gulvik C.A."/>
        </authorList>
    </citation>
    <scope>NUCLEOTIDE SEQUENCE [LARGE SCALE GENOMIC DNA]</scope>
    <source>
        <strain evidence="2 3">H5244</strain>
    </source>
</reference>
<dbReference type="Pfam" id="PF13503">
    <property type="entry name" value="DUF4123"/>
    <property type="match status" value="1"/>
</dbReference>
<proteinExistence type="predicted"/>
<dbReference type="EMBL" id="MUKV01000056">
    <property type="protein sequence ID" value="OQS31762.1"/>
    <property type="molecule type" value="Genomic_DNA"/>
</dbReference>
<dbReference type="RefSeq" id="WP_081557057.1">
    <property type="nucleotide sequence ID" value="NZ_MUKV01000056.1"/>
</dbReference>
<dbReference type="InterPro" id="IPR025391">
    <property type="entry name" value="DUF4123"/>
</dbReference>